<comment type="caution">
    <text evidence="6">The sequence shown here is derived from an EMBL/GenBank/DDBJ whole genome shotgun (WGS) entry which is preliminary data.</text>
</comment>
<dbReference type="Gene3D" id="3.40.50.2300">
    <property type="match status" value="2"/>
</dbReference>
<evidence type="ECO:0000256" key="4">
    <source>
        <dbReference type="SAM" id="MobiDB-lite"/>
    </source>
</evidence>
<keyword evidence="2 6" id="KW-0238">DNA-binding</keyword>
<organism evidence="6 7">
    <name type="scientific">Belnapia arida</name>
    <dbReference type="NCBI Taxonomy" id="2804533"/>
    <lineage>
        <taxon>Bacteria</taxon>
        <taxon>Pseudomonadati</taxon>
        <taxon>Pseudomonadota</taxon>
        <taxon>Alphaproteobacteria</taxon>
        <taxon>Acetobacterales</taxon>
        <taxon>Roseomonadaceae</taxon>
        <taxon>Belnapia</taxon>
    </lineage>
</organism>
<sequence>MTTSIKDVARAAGVSPATVSRALGKGPVSEALRAQVLEAVRATGYRPNLAARRLRSQESGTIGLVLADIGNPFFTGVARAVEAAAYEAGLRVLLCNTDEDPAREAAYLALMQEERVAGLILAPTRATAEGLAEAPPAMPVVLIDRPGPPGLFDSVLLDNAGASAALVDYLVAQGYRRIAGLFGQTSGTGVERAEGYRAAMARHGLAPALRFVLPQVEAAEAGFAALCQQGRPEAMITSNSLLLMGLLRAARGAGLRIPADLALAGFDNEPWTGLVEPGITVIEQPLEAIGRQAMALLLERLRTPSAPVRKVMLSGRAILRGSTASAPPRPQSSTKTPPPSSFTL</sequence>
<dbReference type="SUPFAM" id="SSF53822">
    <property type="entry name" value="Periplasmic binding protein-like I"/>
    <property type="match status" value="1"/>
</dbReference>
<dbReference type="Gene3D" id="1.10.260.40">
    <property type="entry name" value="lambda repressor-like DNA-binding domains"/>
    <property type="match status" value="1"/>
</dbReference>
<dbReference type="InterPro" id="IPR046335">
    <property type="entry name" value="LacI/GalR-like_sensor"/>
</dbReference>
<proteinExistence type="predicted"/>
<dbReference type="CDD" id="cd01392">
    <property type="entry name" value="HTH_LacI"/>
    <property type="match status" value="1"/>
</dbReference>
<dbReference type="EMBL" id="JAETWB010000026">
    <property type="protein sequence ID" value="MBL6081435.1"/>
    <property type="molecule type" value="Genomic_DNA"/>
</dbReference>
<evidence type="ECO:0000259" key="5">
    <source>
        <dbReference type="PROSITE" id="PS50932"/>
    </source>
</evidence>
<dbReference type="GO" id="GO:0003677">
    <property type="term" value="F:DNA binding"/>
    <property type="evidence" value="ECO:0007669"/>
    <property type="project" value="UniProtKB-KW"/>
</dbReference>
<accession>A0ABS1UA74</accession>
<keyword evidence="7" id="KW-1185">Reference proteome</keyword>
<reference evidence="6 7" key="1">
    <citation type="submission" date="2021-01" db="EMBL/GenBank/DDBJ databases">
        <title>Belnapia mucosa sp. nov. and Belnapia arida sp. nov., isolated from the Tabernas Desert (Almeria, Spain).</title>
        <authorList>
            <person name="Molina-Menor E."/>
            <person name="Vidal-Verdu A."/>
            <person name="Calonge A."/>
            <person name="Satari L."/>
            <person name="Pereto J."/>
            <person name="Porcar M."/>
        </authorList>
    </citation>
    <scope>NUCLEOTIDE SEQUENCE [LARGE SCALE GENOMIC DNA]</scope>
    <source>
        <strain evidence="6 7">T18</strain>
    </source>
</reference>
<dbReference type="Proteomes" id="UP000660885">
    <property type="component" value="Unassembled WGS sequence"/>
</dbReference>
<dbReference type="PANTHER" id="PTHR30146">
    <property type="entry name" value="LACI-RELATED TRANSCRIPTIONAL REPRESSOR"/>
    <property type="match status" value="1"/>
</dbReference>
<feature type="domain" description="HTH lacI-type" evidence="5">
    <location>
        <begin position="3"/>
        <end position="56"/>
    </location>
</feature>
<gene>
    <name evidence="6" type="ORF">JMJ56_25920</name>
</gene>
<dbReference type="SMART" id="SM00354">
    <property type="entry name" value="HTH_LACI"/>
    <property type="match status" value="1"/>
</dbReference>
<keyword evidence="1" id="KW-0805">Transcription regulation</keyword>
<dbReference type="PROSITE" id="PS00356">
    <property type="entry name" value="HTH_LACI_1"/>
    <property type="match status" value="1"/>
</dbReference>
<dbReference type="PROSITE" id="PS50932">
    <property type="entry name" value="HTH_LACI_2"/>
    <property type="match status" value="1"/>
</dbReference>
<dbReference type="SUPFAM" id="SSF47413">
    <property type="entry name" value="lambda repressor-like DNA-binding domains"/>
    <property type="match status" value="1"/>
</dbReference>
<dbReference type="PANTHER" id="PTHR30146:SF145">
    <property type="entry name" value="RIBOSE OPERON REPRESSOR"/>
    <property type="match status" value="1"/>
</dbReference>
<dbReference type="InterPro" id="IPR028082">
    <property type="entry name" value="Peripla_BP_I"/>
</dbReference>
<evidence type="ECO:0000256" key="1">
    <source>
        <dbReference type="ARBA" id="ARBA00023015"/>
    </source>
</evidence>
<evidence type="ECO:0000256" key="2">
    <source>
        <dbReference type="ARBA" id="ARBA00023125"/>
    </source>
</evidence>
<name>A0ABS1UA74_9PROT</name>
<dbReference type="InterPro" id="IPR000843">
    <property type="entry name" value="HTH_LacI"/>
</dbReference>
<evidence type="ECO:0000256" key="3">
    <source>
        <dbReference type="ARBA" id="ARBA00023163"/>
    </source>
</evidence>
<dbReference type="Pfam" id="PF13377">
    <property type="entry name" value="Peripla_BP_3"/>
    <property type="match status" value="1"/>
</dbReference>
<keyword evidence="3" id="KW-0804">Transcription</keyword>
<evidence type="ECO:0000313" key="7">
    <source>
        <dbReference type="Proteomes" id="UP000660885"/>
    </source>
</evidence>
<dbReference type="RefSeq" id="WP_202834652.1">
    <property type="nucleotide sequence ID" value="NZ_JAETWB010000026.1"/>
</dbReference>
<feature type="region of interest" description="Disordered" evidence="4">
    <location>
        <begin position="321"/>
        <end position="344"/>
    </location>
</feature>
<dbReference type="InterPro" id="IPR010982">
    <property type="entry name" value="Lambda_DNA-bd_dom_sf"/>
</dbReference>
<dbReference type="Pfam" id="PF00356">
    <property type="entry name" value="LacI"/>
    <property type="match status" value="1"/>
</dbReference>
<evidence type="ECO:0000313" key="6">
    <source>
        <dbReference type="EMBL" id="MBL6081435.1"/>
    </source>
</evidence>
<protein>
    <submittedName>
        <fullName evidence="6">LacI family DNA-binding transcriptional regulator</fullName>
    </submittedName>
</protein>